<evidence type="ECO:0000259" key="1">
    <source>
        <dbReference type="Pfam" id="PF07883"/>
    </source>
</evidence>
<dbReference type="InterPro" id="IPR011051">
    <property type="entry name" value="RmlC_Cupin_sf"/>
</dbReference>
<organism evidence="2 3">
    <name type="scientific">Sphaerotilus microaerophilus</name>
    <dbReference type="NCBI Taxonomy" id="2914710"/>
    <lineage>
        <taxon>Bacteria</taxon>
        <taxon>Pseudomonadati</taxon>
        <taxon>Pseudomonadota</taxon>
        <taxon>Betaproteobacteria</taxon>
        <taxon>Burkholderiales</taxon>
        <taxon>Sphaerotilaceae</taxon>
        <taxon>Sphaerotilus</taxon>
    </lineage>
</organism>
<gene>
    <name evidence="2" type="ORF">CATMQ487_11260</name>
</gene>
<dbReference type="CDD" id="cd02230">
    <property type="entry name" value="cupin_HP0902-like"/>
    <property type="match status" value="1"/>
</dbReference>
<dbReference type="RefSeq" id="WP_251972301.1">
    <property type="nucleotide sequence ID" value="NZ_AP025730.1"/>
</dbReference>
<feature type="domain" description="Cupin type-2" evidence="1">
    <location>
        <begin position="39"/>
        <end position="99"/>
    </location>
</feature>
<proteinExistence type="predicted"/>
<dbReference type="Gene3D" id="2.60.120.10">
    <property type="entry name" value="Jelly Rolls"/>
    <property type="match status" value="1"/>
</dbReference>
<keyword evidence="3" id="KW-1185">Reference proteome</keyword>
<evidence type="ECO:0000313" key="2">
    <source>
        <dbReference type="EMBL" id="BDI04156.1"/>
    </source>
</evidence>
<accession>A0ABM7YIX5</accession>
<dbReference type="Pfam" id="PF07883">
    <property type="entry name" value="Cupin_2"/>
    <property type="match status" value="1"/>
</dbReference>
<dbReference type="Proteomes" id="UP001057498">
    <property type="component" value="Chromosome"/>
</dbReference>
<protein>
    <submittedName>
        <fullName evidence="2">Cupin</fullName>
    </submittedName>
</protein>
<dbReference type="PANTHER" id="PTHR37694">
    <property type="entry name" value="SLR8022 PROTEIN"/>
    <property type="match status" value="1"/>
</dbReference>
<dbReference type="SUPFAM" id="SSF51182">
    <property type="entry name" value="RmlC-like cupins"/>
    <property type="match status" value="1"/>
</dbReference>
<name>A0ABM7YIX5_9BURK</name>
<sequence>MAILHAVPGHPVDVSPLGERLASSQSVALFKSRDLEVMRVVLAPGKSMPAHKLPGDLTLHCLEGRLEIGVQGQRTELLPGELVYLPGGVVHDVTAVEASSALVTIALHAG</sequence>
<evidence type="ECO:0000313" key="3">
    <source>
        <dbReference type="Proteomes" id="UP001057498"/>
    </source>
</evidence>
<dbReference type="InterPro" id="IPR014710">
    <property type="entry name" value="RmlC-like_jellyroll"/>
</dbReference>
<dbReference type="EMBL" id="AP025730">
    <property type="protein sequence ID" value="BDI04156.1"/>
    <property type="molecule type" value="Genomic_DNA"/>
</dbReference>
<dbReference type="PANTHER" id="PTHR37694:SF1">
    <property type="entry name" value="SLR8022 PROTEIN"/>
    <property type="match status" value="1"/>
</dbReference>
<dbReference type="InterPro" id="IPR013096">
    <property type="entry name" value="Cupin_2"/>
</dbReference>
<reference evidence="2" key="1">
    <citation type="submission" date="2022-04" db="EMBL/GenBank/DDBJ databases">
        <title>Whole genome sequence of Sphaerotilus sp. FB-5.</title>
        <authorList>
            <person name="Takeda M."/>
            <person name="Narihara S."/>
            <person name="Akimoto M."/>
            <person name="Akimoto R."/>
            <person name="Nishiyashiki S."/>
            <person name="Murakami T."/>
        </authorList>
    </citation>
    <scope>NUCLEOTIDE SEQUENCE</scope>
    <source>
        <strain evidence="2">FB-5</strain>
    </source>
</reference>